<dbReference type="GO" id="GO:0008705">
    <property type="term" value="F:methionine synthase activity"/>
    <property type="evidence" value="ECO:0007669"/>
    <property type="project" value="UniProtKB-EC"/>
</dbReference>
<dbReference type="PIRSF" id="PIRSF037505">
    <property type="entry name" value="Betaine_HMT"/>
    <property type="match status" value="1"/>
</dbReference>
<keyword evidence="11" id="KW-0949">S-adenosyl-L-methionine</keyword>
<evidence type="ECO:0000256" key="6">
    <source>
        <dbReference type="ARBA" id="ARBA00013998"/>
    </source>
</evidence>
<comment type="cofactor">
    <cofactor evidence="2">
        <name>methylcob(III)alamin</name>
        <dbReference type="ChEBI" id="CHEBI:28115"/>
    </cofactor>
</comment>
<dbReference type="Gene3D" id="3.20.20.330">
    <property type="entry name" value="Homocysteine-binding-like domain"/>
    <property type="match status" value="1"/>
</dbReference>
<dbReference type="PANTHER" id="PTHR45833:SF1">
    <property type="entry name" value="METHIONINE SYNTHASE"/>
    <property type="match status" value="1"/>
</dbReference>
<keyword evidence="8" id="KW-0028">Amino-acid biosynthesis</keyword>
<evidence type="ECO:0000256" key="11">
    <source>
        <dbReference type="ARBA" id="ARBA00022691"/>
    </source>
</evidence>
<reference evidence="21" key="1">
    <citation type="journal article" date="2020" name="mSystems">
        <title>Genome- and Community-Level Interaction Insights into Carbon Utilization and Element Cycling Functions of Hydrothermarchaeota in Hydrothermal Sediment.</title>
        <authorList>
            <person name="Zhou Z."/>
            <person name="Liu Y."/>
            <person name="Xu W."/>
            <person name="Pan J."/>
            <person name="Luo Z.H."/>
            <person name="Li M."/>
        </authorList>
    </citation>
    <scope>NUCLEOTIDE SEQUENCE [LARGE SCALE GENOMIC DNA]</scope>
    <source>
        <strain evidence="21">HyVt-538</strain>
    </source>
</reference>
<comment type="caution">
    <text evidence="21">The sequence shown here is derived from an EMBL/GenBank/DDBJ whole genome shotgun (WGS) entry which is preliminary data.</text>
</comment>
<evidence type="ECO:0000256" key="14">
    <source>
        <dbReference type="ARBA" id="ARBA00023167"/>
    </source>
</evidence>
<evidence type="ECO:0000256" key="13">
    <source>
        <dbReference type="ARBA" id="ARBA00022833"/>
    </source>
</evidence>
<dbReference type="GO" id="GO:0031419">
    <property type="term" value="F:cobalamin binding"/>
    <property type="evidence" value="ECO:0007669"/>
    <property type="project" value="UniProtKB-KW"/>
</dbReference>
<evidence type="ECO:0000256" key="10">
    <source>
        <dbReference type="ARBA" id="ARBA00022679"/>
    </source>
</evidence>
<accession>A0A7V5U0Z2</accession>
<evidence type="ECO:0000313" key="21">
    <source>
        <dbReference type="EMBL" id="HHI88589.1"/>
    </source>
</evidence>
<evidence type="ECO:0000256" key="15">
    <source>
        <dbReference type="ARBA" id="ARBA00023285"/>
    </source>
</evidence>
<evidence type="ECO:0000256" key="18">
    <source>
        <dbReference type="PIRSR" id="PIRSR037505-2"/>
    </source>
</evidence>
<evidence type="ECO:0000256" key="2">
    <source>
        <dbReference type="ARBA" id="ARBA00001956"/>
    </source>
</evidence>
<dbReference type="InterPro" id="IPR036589">
    <property type="entry name" value="HCY_dom_sf"/>
</dbReference>
<comment type="cofactor">
    <cofactor evidence="18">
        <name>Zn(2+)</name>
        <dbReference type="ChEBI" id="CHEBI:29105"/>
    </cofactor>
    <text evidence="18">Binds 1 zinc ion per subunit.</text>
</comment>
<feature type="binding site" evidence="19">
    <location>
        <position position="185"/>
    </location>
    <ligand>
        <name>Zn(2+)</name>
        <dbReference type="ChEBI" id="CHEBI:29105"/>
    </ligand>
</feature>
<keyword evidence="14" id="KW-0486">Methionine biosynthesis</keyword>
<dbReference type="SUPFAM" id="SSF82282">
    <property type="entry name" value="Homocysteine S-methyltransferase"/>
    <property type="match status" value="1"/>
</dbReference>
<evidence type="ECO:0000256" key="4">
    <source>
        <dbReference type="ARBA" id="ARBA00010398"/>
    </source>
</evidence>
<dbReference type="Proteomes" id="UP000885806">
    <property type="component" value="Unassembled WGS sequence"/>
</dbReference>
<dbReference type="InterPro" id="IPR017226">
    <property type="entry name" value="BHMT-like"/>
</dbReference>
<evidence type="ECO:0000256" key="5">
    <source>
        <dbReference type="ARBA" id="ARBA00012032"/>
    </source>
</evidence>
<keyword evidence="15" id="KW-0170">Cobalt</keyword>
<evidence type="ECO:0000256" key="12">
    <source>
        <dbReference type="ARBA" id="ARBA00022723"/>
    </source>
</evidence>
<dbReference type="GO" id="GO:0032259">
    <property type="term" value="P:methylation"/>
    <property type="evidence" value="ECO:0007669"/>
    <property type="project" value="UniProtKB-KW"/>
</dbReference>
<evidence type="ECO:0000256" key="3">
    <source>
        <dbReference type="ARBA" id="ARBA00005178"/>
    </source>
</evidence>
<dbReference type="AlphaFoldDB" id="A0A7V5U0Z2"/>
<dbReference type="GO" id="GO:0008270">
    <property type="term" value="F:zinc ion binding"/>
    <property type="evidence" value="ECO:0007669"/>
    <property type="project" value="InterPro"/>
</dbReference>
<dbReference type="GO" id="GO:0005829">
    <property type="term" value="C:cytosol"/>
    <property type="evidence" value="ECO:0007669"/>
    <property type="project" value="TreeGrafter"/>
</dbReference>
<dbReference type="EC" id="2.1.1.13" evidence="5"/>
<comment type="similarity">
    <text evidence="4">Belongs to the vitamin-B12 dependent methionine synthase family.</text>
</comment>
<dbReference type="PANTHER" id="PTHR45833">
    <property type="entry name" value="METHIONINE SYNTHASE"/>
    <property type="match status" value="1"/>
</dbReference>
<dbReference type="PROSITE" id="PS50970">
    <property type="entry name" value="HCY"/>
    <property type="match status" value="1"/>
</dbReference>
<dbReference type="GO" id="GO:0046653">
    <property type="term" value="P:tetrahydrofolate metabolic process"/>
    <property type="evidence" value="ECO:0007669"/>
    <property type="project" value="TreeGrafter"/>
</dbReference>
<evidence type="ECO:0000256" key="8">
    <source>
        <dbReference type="ARBA" id="ARBA00022605"/>
    </source>
</evidence>
<evidence type="ECO:0000256" key="9">
    <source>
        <dbReference type="ARBA" id="ARBA00022628"/>
    </source>
</evidence>
<dbReference type="InterPro" id="IPR003726">
    <property type="entry name" value="HCY_dom"/>
</dbReference>
<comment type="function">
    <text evidence="16">Catalyzes the transfer of a methyl group from methyl-cobalamin to homocysteine, yielding enzyme-bound cob(I)alamin and methionine. Subsequently, remethylates the cofactor using methyltetrahydrofolate.</text>
</comment>
<dbReference type="InterPro" id="IPR050554">
    <property type="entry name" value="Met_Synthase/Corrinoid"/>
</dbReference>
<dbReference type="FunFam" id="3.20.20.330:FF:000001">
    <property type="entry name" value="Methionine synthase"/>
    <property type="match status" value="1"/>
</dbReference>
<keyword evidence="7 19" id="KW-0489">Methyltransferase</keyword>
<feature type="non-terminal residue" evidence="21">
    <location>
        <position position="1"/>
    </location>
</feature>
<proteinExistence type="inferred from homology"/>
<sequence length="290" mass="30815">DVVRAVHESFLAVGADFIETNTFNATAISQADYDLSPLAPEIAKAGAKIARQAADAWSAKTPHKPRAVLGAVGPLSKTLSLSPKVEDPGYREVDFDQVAAAYEDQITAMFDDIDALLIETIFDTLNAKAAIFAARSVFARKGRDLPLLISGTITDASGRTLSGQTVEAFWISVSHARPFAVGLNCALGAQDMQPYIRALSEIADCHILAYPNAGLPNAFGEYDETPEHMCAHMAPWMASGLVNIIGGCCGSTPDHIRKIATAAETANPHEIRVAAPALRLSGLEPFVLEG</sequence>
<organism evidence="21">
    <name type="scientific">Hellea balneolensis</name>
    <dbReference type="NCBI Taxonomy" id="287478"/>
    <lineage>
        <taxon>Bacteria</taxon>
        <taxon>Pseudomonadati</taxon>
        <taxon>Pseudomonadota</taxon>
        <taxon>Alphaproteobacteria</taxon>
        <taxon>Maricaulales</taxon>
        <taxon>Robiginitomaculaceae</taxon>
        <taxon>Hellea</taxon>
    </lineage>
</organism>
<keyword evidence="9" id="KW-0846">Cobalamin</keyword>
<feature type="binding site" evidence="18 19">
    <location>
        <position position="248"/>
    </location>
    <ligand>
        <name>Zn(2+)</name>
        <dbReference type="ChEBI" id="CHEBI:29105"/>
    </ligand>
</feature>
<evidence type="ECO:0000256" key="7">
    <source>
        <dbReference type="ARBA" id="ARBA00022603"/>
    </source>
</evidence>
<evidence type="ECO:0000256" key="1">
    <source>
        <dbReference type="ARBA" id="ARBA00001700"/>
    </source>
</evidence>
<dbReference type="GO" id="GO:0050667">
    <property type="term" value="P:homocysteine metabolic process"/>
    <property type="evidence" value="ECO:0007669"/>
    <property type="project" value="TreeGrafter"/>
</dbReference>
<protein>
    <recommendedName>
        <fullName evidence="6">Methionine synthase</fullName>
        <ecNumber evidence="5">2.1.1.13</ecNumber>
    </recommendedName>
    <alternativeName>
        <fullName evidence="17">5-methyltetrahydrofolate--homocysteine methyltransferase</fullName>
    </alternativeName>
</protein>
<evidence type="ECO:0000256" key="19">
    <source>
        <dbReference type="PROSITE-ProRule" id="PRU00333"/>
    </source>
</evidence>
<keyword evidence="12 18" id="KW-0479">Metal-binding</keyword>
<dbReference type="Pfam" id="PF02574">
    <property type="entry name" value="S-methyl_trans"/>
    <property type="match status" value="1"/>
</dbReference>
<feature type="binding site" evidence="18 19">
    <location>
        <position position="249"/>
    </location>
    <ligand>
        <name>Zn(2+)</name>
        <dbReference type="ChEBI" id="CHEBI:29105"/>
    </ligand>
</feature>
<keyword evidence="13 18" id="KW-0862">Zinc</keyword>
<gene>
    <name evidence="21" type="ORF">ENK01_01430</name>
</gene>
<evidence type="ECO:0000259" key="20">
    <source>
        <dbReference type="PROSITE" id="PS50970"/>
    </source>
</evidence>
<evidence type="ECO:0000256" key="16">
    <source>
        <dbReference type="ARBA" id="ARBA00025552"/>
    </source>
</evidence>
<dbReference type="EMBL" id="DROP01000096">
    <property type="protein sequence ID" value="HHI88589.1"/>
    <property type="molecule type" value="Genomic_DNA"/>
</dbReference>
<evidence type="ECO:0000256" key="17">
    <source>
        <dbReference type="ARBA" id="ARBA00031040"/>
    </source>
</evidence>
<comment type="catalytic activity">
    <reaction evidence="1">
        <text>(6S)-5-methyl-5,6,7,8-tetrahydrofolate + L-homocysteine = (6S)-5,6,7,8-tetrahydrofolate + L-methionine</text>
        <dbReference type="Rhea" id="RHEA:11172"/>
        <dbReference type="ChEBI" id="CHEBI:18608"/>
        <dbReference type="ChEBI" id="CHEBI:57453"/>
        <dbReference type="ChEBI" id="CHEBI:57844"/>
        <dbReference type="ChEBI" id="CHEBI:58199"/>
        <dbReference type="EC" id="2.1.1.13"/>
    </reaction>
</comment>
<comment type="pathway">
    <text evidence="3">Amino-acid biosynthesis; L-methionine biosynthesis via de novo pathway; L-methionine from L-homocysteine (MetH route): step 1/1.</text>
</comment>
<keyword evidence="10 19" id="KW-0808">Transferase</keyword>
<name>A0A7V5U0Z2_9PROT</name>
<feature type="domain" description="Hcy-binding" evidence="20">
    <location>
        <begin position="1"/>
        <end position="263"/>
    </location>
</feature>